<feature type="transmembrane region" description="Helical" evidence="1">
    <location>
        <begin position="404"/>
        <end position="425"/>
    </location>
</feature>
<dbReference type="eggNOG" id="COG0577">
    <property type="taxonomic scope" value="Bacteria"/>
</dbReference>
<feature type="transmembrane region" description="Helical" evidence="1">
    <location>
        <begin position="316"/>
        <end position="335"/>
    </location>
</feature>
<protein>
    <submittedName>
        <fullName evidence="2">Uncharacterized protein</fullName>
    </submittedName>
</protein>
<dbReference type="HOGENOM" id="CLU_035316_0_0_4"/>
<organism evidence="2 3">
    <name type="scientific">Sutterella wadsworthensis 2_1_59BFAA</name>
    <dbReference type="NCBI Taxonomy" id="742823"/>
    <lineage>
        <taxon>Bacteria</taxon>
        <taxon>Pseudomonadati</taxon>
        <taxon>Pseudomonadota</taxon>
        <taxon>Betaproteobacteria</taxon>
        <taxon>Burkholderiales</taxon>
        <taxon>Sutterellaceae</taxon>
        <taxon>Sutterella</taxon>
    </lineage>
</organism>
<dbReference type="STRING" id="742823.HMPREF9465_00260"/>
<dbReference type="EMBL" id="ADMG01000007">
    <property type="protein sequence ID" value="EKB32245.1"/>
    <property type="molecule type" value="Genomic_DNA"/>
</dbReference>
<reference evidence="2 3" key="1">
    <citation type="submission" date="2012-05" db="EMBL/GenBank/DDBJ databases">
        <title>The Genome Sequence of Sutterella wadsworthensis 2_1_59BFAA.</title>
        <authorList>
            <consortium name="The Broad Institute Genome Sequencing Platform"/>
            <person name="Earl A."/>
            <person name="Ward D."/>
            <person name="Feldgarden M."/>
            <person name="Gevers D."/>
            <person name="Daigneault M."/>
            <person name="Strauss J."/>
            <person name="Allen-Vercoe E."/>
            <person name="Walker B."/>
            <person name="Young S.K."/>
            <person name="Zeng Q."/>
            <person name="Gargeya S."/>
            <person name="Fitzgerald M."/>
            <person name="Haas B."/>
            <person name="Abouelleil A."/>
            <person name="Alvarado L."/>
            <person name="Arachchi H.M."/>
            <person name="Berlin A.M."/>
            <person name="Chapman S.B."/>
            <person name="Goldberg J."/>
            <person name="Griggs A."/>
            <person name="Gujja S."/>
            <person name="Hansen M."/>
            <person name="Howarth C."/>
            <person name="Imamovic A."/>
            <person name="Larimer J."/>
            <person name="McCowen C."/>
            <person name="Montmayeur A."/>
            <person name="Murphy C."/>
            <person name="Neiman D."/>
            <person name="Pearson M."/>
            <person name="Priest M."/>
            <person name="Roberts A."/>
            <person name="Saif S."/>
            <person name="Shea T."/>
            <person name="Sisk P."/>
            <person name="Sykes S."/>
            <person name="Wortman J."/>
            <person name="Nusbaum C."/>
            <person name="Birren B."/>
        </authorList>
    </citation>
    <scope>NUCLEOTIDE SEQUENCE [LARGE SCALE GENOMIC DNA]</scope>
    <source>
        <strain evidence="2 3">2_1_59BFAA</strain>
    </source>
</reference>
<comment type="caution">
    <text evidence="2">The sequence shown here is derived from an EMBL/GenBank/DDBJ whole genome shotgun (WGS) entry which is preliminary data.</text>
</comment>
<keyword evidence="1" id="KW-1133">Transmembrane helix</keyword>
<proteinExistence type="predicted"/>
<dbReference type="AlphaFoldDB" id="K1JKV5"/>
<keyword evidence="1" id="KW-0472">Membrane</keyword>
<dbReference type="OrthoDB" id="9784014at2"/>
<dbReference type="RefSeq" id="WP_005433350.1">
    <property type="nucleotide sequence ID" value="NZ_JH815513.1"/>
</dbReference>
<evidence type="ECO:0000313" key="2">
    <source>
        <dbReference type="EMBL" id="EKB32245.1"/>
    </source>
</evidence>
<name>K1JKV5_9BURK</name>
<feature type="transmembrane region" description="Helical" evidence="1">
    <location>
        <begin position="356"/>
        <end position="384"/>
    </location>
</feature>
<keyword evidence="3" id="KW-1185">Reference proteome</keyword>
<gene>
    <name evidence="2" type="ORF">HMPREF9465_00260</name>
</gene>
<evidence type="ECO:0000313" key="3">
    <source>
        <dbReference type="Proteomes" id="UP000005835"/>
    </source>
</evidence>
<keyword evidence="1" id="KW-0812">Transmembrane</keyword>
<evidence type="ECO:0000256" key="1">
    <source>
        <dbReference type="SAM" id="Phobius"/>
    </source>
</evidence>
<dbReference type="PATRIC" id="fig|742823.3.peg.248"/>
<accession>K1JKV5</accession>
<sequence length="431" mass="45541">MNVLMLLRSELRRSAAVLAGIAAVLALSLSISIATGMTDRMLRHASAQAADRFDLLIGAKASPSSLLLGAVFLRDEPLPLVPLSVMKDLDERHGVKWAAPVAFGDRAGDSPIVGTTTSLVTFGGTVRPAEGRLFKAPFEAVVGASAPYRIGDEIVPMHGRTPGAGHAHDHGRLKVVGRMPESGTPWDRAVMIPIEAVWATHSMTVHDELERAHGYNHEEEEDGTEHEYAHEEGHGRLLGVFSEHDFETLPGVSAVVVKPASFADAYRLRQQQSQRTLSGPDRTSVNLMGVFSGEVLVSLHSLLGGASEAVTITARLTLLTALAATLIMGVLLGELRRPALEQLRVLGAPQRYIMSLVWCIVMTVVAAGTAGGLVLGFIGAEAAAHLLAAETGVAMSPAMGSPELLAAAATLLAGSFCALIPAWLAGRRPIR</sequence>
<dbReference type="Proteomes" id="UP000005835">
    <property type="component" value="Unassembled WGS sequence"/>
</dbReference>